<dbReference type="InterPro" id="IPR036661">
    <property type="entry name" value="Luciferase-like_sf"/>
</dbReference>
<dbReference type="PANTHER" id="PTHR43244:SF1">
    <property type="entry name" value="5,10-METHYLENETETRAHYDROMETHANOPTERIN REDUCTASE"/>
    <property type="match status" value="1"/>
</dbReference>
<dbReference type="SUPFAM" id="SSF51679">
    <property type="entry name" value="Bacterial luciferase-like"/>
    <property type="match status" value="1"/>
</dbReference>
<dbReference type="InterPro" id="IPR019945">
    <property type="entry name" value="F420_G6P_DH-rel"/>
</dbReference>
<dbReference type="InterPro" id="IPR023907">
    <property type="entry name" value="Non-F420_Flavin_OxRdtase"/>
</dbReference>
<gene>
    <name evidence="3" type="ORF">GCM10010529_25630</name>
</gene>
<comment type="caution">
    <text evidence="3">The sequence shown here is derived from an EMBL/GenBank/DDBJ whole genome shotgun (WGS) entry which is preliminary data.</text>
</comment>
<sequence length="329" mass="36228">MAEETAGLPHPRVGFHASQEQIPPSQLLRDVQLAEQVGFDAAMSSDHFMPWSTRQGHSGFTLAWLGAALVTTSFSLGAVTAPGQRHHPAVVAQAYATLAEMFPGRVWAALGAGQAMNEHITGDPWPDRETRRRRLAECADIIRRLHRGERVSHDGLVRVDDAVLYDLPADPVPLYAACITVESAQRAAEWAEGVITLNQPDHAERDVLQAYREAGGVGPAMLQVHLSWAETRAEAEALAHDQWRTNVFGPPVDQDLPSPEHFDAVAEDVPLARVREAVRISESPQWHLEHLVEDMEAGFDTLYLHHVGQDQRPWLDTAGEHVLPGLRSG</sequence>
<dbReference type="InterPro" id="IPR050564">
    <property type="entry name" value="F420-G6PD/mer"/>
</dbReference>
<evidence type="ECO:0000259" key="2">
    <source>
        <dbReference type="Pfam" id="PF00296"/>
    </source>
</evidence>
<dbReference type="NCBIfam" id="TIGR03885">
    <property type="entry name" value="flavin_revert"/>
    <property type="match status" value="1"/>
</dbReference>
<dbReference type="CDD" id="cd01097">
    <property type="entry name" value="Tetrahydromethanopterin_reductase"/>
    <property type="match status" value="1"/>
</dbReference>
<feature type="domain" description="Luciferase-like" evidence="2">
    <location>
        <begin position="16"/>
        <end position="300"/>
    </location>
</feature>
<evidence type="ECO:0000313" key="3">
    <source>
        <dbReference type="EMBL" id="GAA3072405.1"/>
    </source>
</evidence>
<dbReference type="Gene3D" id="3.20.20.30">
    <property type="entry name" value="Luciferase-like domain"/>
    <property type="match status" value="1"/>
</dbReference>
<dbReference type="PANTHER" id="PTHR43244">
    <property type="match status" value="1"/>
</dbReference>
<accession>A0ABP6M729</accession>
<reference evidence="4" key="1">
    <citation type="journal article" date="2019" name="Int. J. Syst. Evol. Microbiol.">
        <title>The Global Catalogue of Microorganisms (GCM) 10K type strain sequencing project: providing services to taxonomists for standard genome sequencing and annotation.</title>
        <authorList>
            <consortium name="The Broad Institute Genomics Platform"/>
            <consortium name="The Broad Institute Genome Sequencing Center for Infectious Disease"/>
            <person name="Wu L."/>
            <person name="Ma J."/>
        </authorList>
    </citation>
    <scope>NUCLEOTIDE SEQUENCE [LARGE SCALE GENOMIC DNA]</scope>
    <source>
        <strain evidence="4">JCM 14309</strain>
    </source>
</reference>
<dbReference type="EMBL" id="BAAAVT010000018">
    <property type="protein sequence ID" value="GAA3072405.1"/>
    <property type="molecule type" value="Genomic_DNA"/>
</dbReference>
<keyword evidence="4" id="KW-1185">Reference proteome</keyword>
<dbReference type="InterPro" id="IPR011251">
    <property type="entry name" value="Luciferase-like_dom"/>
</dbReference>
<protein>
    <submittedName>
        <fullName evidence="3">TIGR03885 family FMN-dependent LLM class oxidoreductase</fullName>
    </submittedName>
</protein>
<proteinExistence type="predicted"/>
<organism evidence="3 4">
    <name type="scientific">Nesterenkonia aethiopica</name>
    <dbReference type="NCBI Taxonomy" id="269144"/>
    <lineage>
        <taxon>Bacteria</taxon>
        <taxon>Bacillati</taxon>
        <taxon>Actinomycetota</taxon>
        <taxon>Actinomycetes</taxon>
        <taxon>Micrococcales</taxon>
        <taxon>Micrococcaceae</taxon>
        <taxon>Nesterenkonia</taxon>
    </lineage>
</organism>
<dbReference type="Pfam" id="PF00296">
    <property type="entry name" value="Bac_luciferase"/>
    <property type="match status" value="1"/>
</dbReference>
<dbReference type="NCBIfam" id="TIGR03557">
    <property type="entry name" value="F420_G6P_family"/>
    <property type="match status" value="1"/>
</dbReference>
<evidence type="ECO:0000256" key="1">
    <source>
        <dbReference type="ARBA" id="ARBA00023002"/>
    </source>
</evidence>
<name>A0ABP6M729_9MICC</name>
<evidence type="ECO:0000313" key="4">
    <source>
        <dbReference type="Proteomes" id="UP001500236"/>
    </source>
</evidence>
<keyword evidence="1" id="KW-0560">Oxidoreductase</keyword>
<dbReference type="RefSeq" id="WP_344681510.1">
    <property type="nucleotide sequence ID" value="NZ_BAAAVT010000018.1"/>
</dbReference>
<dbReference type="Proteomes" id="UP001500236">
    <property type="component" value="Unassembled WGS sequence"/>
</dbReference>